<organism evidence="1">
    <name type="scientific">Solanum chacoense</name>
    <name type="common">Chaco potato</name>
    <dbReference type="NCBI Taxonomy" id="4108"/>
    <lineage>
        <taxon>Eukaryota</taxon>
        <taxon>Viridiplantae</taxon>
        <taxon>Streptophyta</taxon>
        <taxon>Embryophyta</taxon>
        <taxon>Tracheophyta</taxon>
        <taxon>Spermatophyta</taxon>
        <taxon>Magnoliopsida</taxon>
        <taxon>eudicotyledons</taxon>
        <taxon>Gunneridae</taxon>
        <taxon>Pentapetalae</taxon>
        <taxon>asterids</taxon>
        <taxon>lamiids</taxon>
        <taxon>Solanales</taxon>
        <taxon>Solanaceae</taxon>
        <taxon>Solanoideae</taxon>
        <taxon>Solaneae</taxon>
        <taxon>Solanum</taxon>
    </lineage>
</organism>
<proteinExistence type="predicted"/>
<evidence type="ECO:0000313" key="1">
    <source>
        <dbReference type="EMBL" id="JAP06584.1"/>
    </source>
</evidence>
<protein>
    <submittedName>
        <fullName evidence="1">Putative ovule protein</fullName>
    </submittedName>
</protein>
<name>A0A0V0GF14_SOLCH</name>
<dbReference type="EMBL" id="GEDG01040843">
    <property type="protein sequence ID" value="JAP06584.1"/>
    <property type="molecule type" value="Transcribed_RNA"/>
</dbReference>
<dbReference type="AlphaFoldDB" id="A0A0V0GF14"/>
<sequence>SYYLHRSLSLKLQFDMFDWCYHNEKFPGFQFLICHLYLLEQNNDILVMHNCHMLCLNLDDDHVPLHSSHD</sequence>
<reference evidence="1" key="1">
    <citation type="submission" date="2015-12" db="EMBL/GenBank/DDBJ databases">
        <title>Gene expression during late stages of embryo sac development: a critical building block for successful pollen-pistil interactions.</title>
        <authorList>
            <person name="Liu Y."/>
            <person name="Joly V."/>
            <person name="Sabar M."/>
            <person name="Matton D.P."/>
        </authorList>
    </citation>
    <scope>NUCLEOTIDE SEQUENCE</scope>
</reference>
<feature type="non-terminal residue" evidence="1">
    <location>
        <position position="1"/>
    </location>
</feature>
<accession>A0A0V0GF14</accession>